<evidence type="ECO:0000259" key="1">
    <source>
        <dbReference type="Pfam" id="PF03979"/>
    </source>
</evidence>
<protein>
    <recommendedName>
        <fullName evidence="1">RNA polymerase sigma factor 70 region 1.1 domain-containing protein</fullName>
    </recommendedName>
</protein>
<sequence length="61" mass="6893">MLISKGKVDGLLTTEEITETLSDIELSKEQIENIYNVIQNLGIEIVSEEDEDIDTKVQNIK</sequence>
<dbReference type="Pfam" id="PF03979">
    <property type="entry name" value="Sigma70_r1_1"/>
    <property type="match status" value="1"/>
</dbReference>
<feature type="non-terminal residue" evidence="2">
    <location>
        <position position="61"/>
    </location>
</feature>
<dbReference type="InterPro" id="IPR042189">
    <property type="entry name" value="RNA_pol_sigma_70_r1_1_sf"/>
</dbReference>
<dbReference type="GO" id="GO:0016987">
    <property type="term" value="F:sigma factor activity"/>
    <property type="evidence" value="ECO:0007669"/>
    <property type="project" value="InterPro"/>
</dbReference>
<organism evidence="2">
    <name type="scientific">marine sediment metagenome</name>
    <dbReference type="NCBI Taxonomy" id="412755"/>
    <lineage>
        <taxon>unclassified sequences</taxon>
        <taxon>metagenomes</taxon>
        <taxon>ecological metagenomes</taxon>
    </lineage>
</organism>
<evidence type="ECO:0000313" key="2">
    <source>
        <dbReference type="EMBL" id="GAI53474.1"/>
    </source>
</evidence>
<reference evidence="2" key="1">
    <citation type="journal article" date="2014" name="Front. Microbiol.">
        <title>High frequency of phylogenetically diverse reductive dehalogenase-homologous genes in deep subseafloor sedimentary metagenomes.</title>
        <authorList>
            <person name="Kawai M."/>
            <person name="Futagami T."/>
            <person name="Toyoda A."/>
            <person name="Takaki Y."/>
            <person name="Nishi S."/>
            <person name="Hori S."/>
            <person name="Arai W."/>
            <person name="Tsubouchi T."/>
            <person name="Morono Y."/>
            <person name="Uchiyama I."/>
            <person name="Ito T."/>
            <person name="Fujiyama A."/>
            <person name="Inagaki F."/>
            <person name="Takami H."/>
        </authorList>
    </citation>
    <scope>NUCLEOTIDE SEQUENCE</scope>
    <source>
        <strain evidence="2">Expedition CK06-06</strain>
    </source>
</reference>
<name>X1RD20_9ZZZZ</name>
<comment type="caution">
    <text evidence="2">The sequence shown here is derived from an EMBL/GenBank/DDBJ whole genome shotgun (WGS) entry which is preliminary data.</text>
</comment>
<dbReference type="GO" id="GO:0003677">
    <property type="term" value="F:DNA binding"/>
    <property type="evidence" value="ECO:0007669"/>
    <property type="project" value="InterPro"/>
</dbReference>
<proteinExistence type="predicted"/>
<dbReference type="Gene3D" id="1.10.220.120">
    <property type="entry name" value="Sigma-70 factor, region 1.1"/>
    <property type="match status" value="1"/>
</dbReference>
<feature type="domain" description="RNA polymerase sigma factor 70 region 1.1" evidence="1">
    <location>
        <begin position="2"/>
        <end position="54"/>
    </location>
</feature>
<gene>
    <name evidence="2" type="ORF">S06H3_63044</name>
</gene>
<dbReference type="EMBL" id="BARV01041729">
    <property type="protein sequence ID" value="GAI53474.1"/>
    <property type="molecule type" value="Genomic_DNA"/>
</dbReference>
<dbReference type="AlphaFoldDB" id="X1RD20"/>
<dbReference type="InterPro" id="IPR007127">
    <property type="entry name" value="RNA_pol_sigma_70_r1_1"/>
</dbReference>
<accession>X1RD20</accession>